<reference evidence="6 7" key="1">
    <citation type="journal article" date="2023" name="G3 (Bethesda)">
        <title>A haplotype-resolved chromosome-scale genome for Quercus rubra L. provides insights into the genetics of adaptive traits for red oak species.</title>
        <authorList>
            <person name="Kapoor B."/>
            <person name="Jenkins J."/>
            <person name="Schmutz J."/>
            <person name="Zhebentyayeva T."/>
            <person name="Kuelheim C."/>
            <person name="Coggeshall M."/>
            <person name="Heim C."/>
            <person name="Lasky J.R."/>
            <person name="Leites L."/>
            <person name="Islam-Faridi N."/>
            <person name="Romero-Severson J."/>
            <person name="DeLeo V.L."/>
            <person name="Lucas S.M."/>
            <person name="Lazic D."/>
            <person name="Gailing O."/>
            <person name="Carlson J."/>
            <person name="Staton M."/>
        </authorList>
    </citation>
    <scope>NUCLEOTIDE SEQUENCE [LARGE SCALE GENOMIC DNA]</scope>
    <source>
        <strain evidence="6">Pseudo-F2</strain>
    </source>
</reference>
<dbReference type="InterPro" id="IPR015943">
    <property type="entry name" value="WD40/YVTN_repeat-like_dom_sf"/>
</dbReference>
<evidence type="ECO:0000256" key="1">
    <source>
        <dbReference type="ARBA" id="ARBA00004123"/>
    </source>
</evidence>
<keyword evidence="7" id="KW-1185">Reference proteome</keyword>
<dbReference type="GO" id="GO:0003676">
    <property type="term" value="F:nucleic acid binding"/>
    <property type="evidence" value="ECO:0007669"/>
    <property type="project" value="InterPro"/>
</dbReference>
<protein>
    <recommendedName>
        <fullName evidence="8">Cleavage and polyadenylation specificity factor subunit 1</fullName>
    </recommendedName>
</protein>
<evidence type="ECO:0000259" key="3">
    <source>
        <dbReference type="Pfam" id="PF03178"/>
    </source>
</evidence>
<evidence type="ECO:0000259" key="4">
    <source>
        <dbReference type="Pfam" id="PF10433"/>
    </source>
</evidence>
<dbReference type="InterPro" id="IPR058543">
    <property type="entry name" value="Beta-prop_RSE1/DDB1/CPSF1_2nd"/>
</dbReference>
<feature type="domain" description="RSE1/DDB1/CPSF1 second beta-propeller" evidence="5">
    <location>
        <begin position="362"/>
        <end position="812"/>
    </location>
</feature>
<evidence type="ECO:0000259" key="5">
    <source>
        <dbReference type="Pfam" id="PF23726"/>
    </source>
</evidence>
<feature type="domain" description="RSE1/DDB1/CPSF1 first beta-propeller" evidence="4">
    <location>
        <begin position="51"/>
        <end position="238"/>
    </location>
</feature>
<proteinExistence type="predicted"/>
<feature type="domain" description="RSE1/DDB1/CPSF1 C-terminal" evidence="3">
    <location>
        <begin position="892"/>
        <end position="1225"/>
    </location>
</feature>
<comment type="caution">
    <text evidence="6">The sequence shown here is derived from an EMBL/GenBank/DDBJ whole genome shotgun (WGS) entry which is preliminary data.</text>
</comment>
<dbReference type="AlphaFoldDB" id="A0AAN7E2U9"/>
<dbReference type="InterPro" id="IPR050358">
    <property type="entry name" value="RSE1/DDB1/CFT1"/>
</dbReference>
<evidence type="ECO:0000313" key="6">
    <source>
        <dbReference type="EMBL" id="KAK4559986.1"/>
    </source>
</evidence>
<evidence type="ECO:0000313" key="7">
    <source>
        <dbReference type="Proteomes" id="UP001324115"/>
    </source>
</evidence>
<dbReference type="InterPro" id="IPR018846">
    <property type="entry name" value="Beta-prop_RSE1/DDB1/CPSF1_1st"/>
</dbReference>
<sequence length="1260" mass="137792">MFRSMYIWAGSGLVGDDDALSSGGAGSARIESSYIINLRDLGMKHVKDYIFVHGYIEPVMVILHEQELTWAGRVSWKHHTCMISALSISTTMKQHPLIWSAVNLPHDAYKLLAVPSPIGGVLVIGANSIHYHSQSASCALALNNYAVPVDNSQEMPRSSFSVELDAANTTWLLTDVALLSTKTGELLLLNLVYDGRVVQRLDLTKSKASVLTSGITTIGNSLFFLGSRLGDSLLVQFTCGLGGSMLSSGLKEEVGDIEGDSPQVKRLRMSSSDALQDMISGEELSLYASAPNNADSAQKTFSFAVRDSLINVGPLKDFSYGLRMNADANATGLAKQSNYELVCCSGHGKNGALCVLRQSIRPEMITEVELPGCKGIWTVYHKNARGHNADFSKMAADENEYHAYLIISLEARTMVLETADLLTEVTESVDYFVQGRTVAAGNLFGRRRVVQVFERGARVLDGSFMTQELNFGAPNSESGSGSGSGSESSTVLSVSIADPYVLLCMTDGSIRLLVGDPSTCMISIYTPSSFEILKKSVSACTLYHDKGPEPWLRKTSTDAWLSTGISEAIDGADGASHDQGDIYCVVCYENGALEIFDVPGFNCVFSADKFMSGKTLLVDSFMQEQAKDVEVTNKSSEEVIGQGRKESSQNMKVVELAMHRWAGQYSRPFLFGILTDGTILCYHAYLYEGVENTSKIDNSVSVQNSGGLSSISASRLRNLRFVRVPLDTYAREETSSESPCQRITIFKNIGGHQGLFLSGSRPAWFMVFRERLRVHPQLCDGSIVAFTVLHNVNCNHGLIYVTSQGILKICQLPSVSSYDNYWPVQKIPLKGTPHQVTYLAEKNLYPLIVSVPVHKSLNQVLSTLVDQEVGHQVENLNLGSDELHQTYTLDEFEVRILEPEKSGGPWQTKATIPMQSSENALTVRVVTLLNTTTKENETLLAIGTGYVQGEDVAARGRVLLFSVGKNTDNPQNLVSEVYSKELKGAISALASLQGHLLIASGPKIILHKWTGTELNGVAFFDAPPLYVVSLNIVKNFILLGDIHKSIYFLSWKEQGAQLSLLAKDFGSLDCFATEFLIDGSTLSLTVSDDQKNIQIFYYAPKMSESWKGQKLLSRAEFHVGAHVTKFLRLQMLSASSDRTGAAPGSDKTNRFALLFGTLDGSIGCIAPLDELTFRRLQSLQRKLVDAVAHVAGLNPKAFRQFRSNGKAHRPGPDSIVDCELLCHYEMLPLEEQLEIANQIGTTRSQILSNLTDLSLGTSFL</sequence>
<dbReference type="Pfam" id="PF03178">
    <property type="entry name" value="CPSF_A"/>
    <property type="match status" value="1"/>
</dbReference>
<dbReference type="FunFam" id="2.130.10.10:FF:000437">
    <property type="entry name" value="cleavage and polyadenylation specificity factor subunit 1"/>
    <property type="match status" value="1"/>
</dbReference>
<evidence type="ECO:0008006" key="8">
    <source>
        <dbReference type="Google" id="ProtNLM"/>
    </source>
</evidence>
<gene>
    <name evidence="6" type="ORF">RGQ29_008963</name>
</gene>
<organism evidence="6 7">
    <name type="scientific">Quercus rubra</name>
    <name type="common">Northern red oak</name>
    <name type="synonym">Quercus borealis</name>
    <dbReference type="NCBI Taxonomy" id="3512"/>
    <lineage>
        <taxon>Eukaryota</taxon>
        <taxon>Viridiplantae</taxon>
        <taxon>Streptophyta</taxon>
        <taxon>Embryophyta</taxon>
        <taxon>Tracheophyta</taxon>
        <taxon>Spermatophyta</taxon>
        <taxon>Magnoliopsida</taxon>
        <taxon>eudicotyledons</taxon>
        <taxon>Gunneridae</taxon>
        <taxon>Pentapetalae</taxon>
        <taxon>rosids</taxon>
        <taxon>fabids</taxon>
        <taxon>Fagales</taxon>
        <taxon>Fagaceae</taxon>
        <taxon>Quercus</taxon>
    </lineage>
</organism>
<dbReference type="Pfam" id="PF23726">
    <property type="entry name" value="Beta-prop_RSE1_2nd"/>
    <property type="match status" value="1"/>
</dbReference>
<dbReference type="Pfam" id="PF10433">
    <property type="entry name" value="Beta-prop_RSE1_1st"/>
    <property type="match status" value="1"/>
</dbReference>
<dbReference type="InterPro" id="IPR004871">
    <property type="entry name" value="RSE1/DDB1/CPSF1_C"/>
</dbReference>
<keyword evidence="2" id="KW-0539">Nucleus</keyword>
<dbReference type="GO" id="GO:0005634">
    <property type="term" value="C:nucleus"/>
    <property type="evidence" value="ECO:0007669"/>
    <property type="project" value="UniProtKB-SubCell"/>
</dbReference>
<dbReference type="EMBL" id="JAXUIC010000012">
    <property type="protein sequence ID" value="KAK4559986.1"/>
    <property type="molecule type" value="Genomic_DNA"/>
</dbReference>
<name>A0AAN7E2U9_QUERU</name>
<evidence type="ECO:0000256" key="2">
    <source>
        <dbReference type="ARBA" id="ARBA00023242"/>
    </source>
</evidence>
<dbReference type="Gene3D" id="2.130.10.10">
    <property type="entry name" value="YVTN repeat-like/Quinoprotein amine dehydrogenase"/>
    <property type="match status" value="2"/>
</dbReference>
<comment type="subcellular location">
    <subcellularLocation>
        <location evidence="1">Nucleus</location>
    </subcellularLocation>
</comment>
<dbReference type="Proteomes" id="UP001324115">
    <property type="component" value="Unassembled WGS sequence"/>
</dbReference>
<dbReference type="PANTHER" id="PTHR10644">
    <property type="entry name" value="DNA REPAIR/RNA PROCESSING CPSF FAMILY"/>
    <property type="match status" value="1"/>
</dbReference>
<accession>A0AAN7E2U9</accession>